<name>A0ACA9Y6P9_9ASCO</name>
<evidence type="ECO:0000313" key="2">
    <source>
        <dbReference type="Proteomes" id="UP001152531"/>
    </source>
</evidence>
<dbReference type="EMBL" id="CALSDN010000004">
    <property type="protein sequence ID" value="CAH6720633.1"/>
    <property type="molecule type" value="Genomic_DNA"/>
</dbReference>
<keyword evidence="2" id="KW-1185">Reference proteome</keyword>
<gene>
    <name evidence="1" type="ORF">CLIB1444_04S04478</name>
</gene>
<comment type="caution">
    <text evidence="1">The sequence shown here is derived from an EMBL/GenBank/DDBJ whole genome shotgun (WGS) entry which is preliminary data.</text>
</comment>
<accession>A0ACA9Y6P9</accession>
<reference evidence="1" key="1">
    <citation type="submission" date="2022-06" db="EMBL/GenBank/DDBJ databases">
        <authorList>
            <person name="Legras J.-L."/>
            <person name="Devillers H."/>
            <person name="Grondin C."/>
        </authorList>
    </citation>
    <scope>NUCLEOTIDE SEQUENCE</scope>
    <source>
        <strain evidence="1">CLIB 1444</strain>
    </source>
</reference>
<sequence length="313" mass="36538">MLDSKSIEVIQEFKNAIISQRLPKVTNSNVLESNRGKKLDFEAIKSKVVEINGNEYIVGTNTMTEKSTHRNKRKWKEYEDYNGETIVDNDVVVSESEEDDDEEEEDEEDILGDLNIGEILGAINHPSDLVVHPEISRTYKSEVLSKLASELIDLIEIEQTTLNNLTNLLSVLNGEDWYYLMEENMGLPEYDHGLTNDDKTEEIKDVEKLQMIKEDDKEDDKRITRTQDDEVQDSFFKLPGALRKYEMMQSDFNDESKLKKVQNELINYLQISIQRQQEYIKNLTNLRNNIVRADRLKNQLYKWAKEMTEKGKE</sequence>
<organism evidence="1 2">
    <name type="scientific">[Candida] jaroonii</name>
    <dbReference type="NCBI Taxonomy" id="467808"/>
    <lineage>
        <taxon>Eukaryota</taxon>
        <taxon>Fungi</taxon>
        <taxon>Dikarya</taxon>
        <taxon>Ascomycota</taxon>
        <taxon>Saccharomycotina</taxon>
        <taxon>Pichiomycetes</taxon>
        <taxon>Debaryomycetaceae</taxon>
        <taxon>Yamadazyma</taxon>
    </lineage>
</organism>
<evidence type="ECO:0000313" key="1">
    <source>
        <dbReference type="EMBL" id="CAH6720633.1"/>
    </source>
</evidence>
<dbReference type="Proteomes" id="UP001152531">
    <property type="component" value="Unassembled WGS sequence"/>
</dbReference>
<protein>
    <submittedName>
        <fullName evidence="1">Uncharacterized protein</fullName>
    </submittedName>
</protein>
<proteinExistence type="predicted"/>